<keyword evidence="2" id="KW-1185">Reference proteome</keyword>
<dbReference type="EMBL" id="CP011126">
    <property type="protein sequence ID" value="AKQ33666.1"/>
    <property type="molecule type" value="Genomic_DNA"/>
</dbReference>
<organism evidence="1 2">
    <name type="scientific">Candidatus Coxiella mudrowiae</name>
    <dbReference type="NCBI Taxonomy" id="2054173"/>
    <lineage>
        <taxon>Bacteria</taxon>
        <taxon>Pseudomonadati</taxon>
        <taxon>Pseudomonadota</taxon>
        <taxon>Gammaproteobacteria</taxon>
        <taxon>Legionellales</taxon>
        <taxon>Coxiellaceae</taxon>
        <taxon>Coxiella</taxon>
    </lineage>
</organism>
<protein>
    <submittedName>
        <fullName evidence="1">Uncharacterized protein</fullName>
    </submittedName>
</protein>
<name>A0ABM5UUN8_9COXI</name>
<evidence type="ECO:0000313" key="1">
    <source>
        <dbReference type="EMBL" id="AKQ33666.1"/>
    </source>
</evidence>
<reference evidence="1 2" key="1">
    <citation type="journal article" date="2015" name="Genome Biol. Evol.">
        <title>Distinctive Genome Reduction Rates Revealed by Genomic Analyses of Two Coxiella-Like Endosymbionts in Ticks.</title>
        <authorList>
            <person name="Gottlieb Y."/>
            <person name="Lalzar I."/>
            <person name="Klasson L."/>
        </authorList>
    </citation>
    <scope>NUCLEOTIDE SEQUENCE [LARGE SCALE GENOMIC DNA]</scope>
    <source>
        <strain evidence="1 2">CRt</strain>
    </source>
</reference>
<sequence length="105" mass="12085">MIRIYDFFADLAVIIERAYSGFFYGYPKINTDMDMGLIKEFGGHPEKDSWMPIVNWVLTSVFGIAVSANLVHDFMAVDPTEDVFAADIQTNLGRNRCDLHRCFRR</sequence>
<gene>
    <name evidence="1" type="ORF">CleRT_09380</name>
</gene>
<proteinExistence type="predicted"/>
<dbReference type="Proteomes" id="UP000063965">
    <property type="component" value="Chromosome"/>
</dbReference>
<accession>A0ABM5UUN8</accession>
<dbReference type="RefSeq" id="WP_048875279.1">
    <property type="nucleotide sequence ID" value="NZ_CP011126.1"/>
</dbReference>
<evidence type="ECO:0000313" key="2">
    <source>
        <dbReference type="Proteomes" id="UP000063965"/>
    </source>
</evidence>